<dbReference type="AlphaFoldDB" id="A0A218VYD6"/>
<sequence>MHVPPPLTPAGVPLAHHGAPSTHLTPPTSLGTPPAYSGAPLPQVLPLAVQAPSTSDDHMHIAALEGKVNQLVANMAELMALLRDTNRASSSSTPPPGYGPAVDPNP</sequence>
<feature type="compositionally biased region" description="Polar residues" evidence="1">
    <location>
        <begin position="22"/>
        <end position="31"/>
    </location>
</feature>
<comment type="caution">
    <text evidence="2">The sequence shown here is derived from an EMBL/GenBank/DDBJ whole genome shotgun (WGS) entry which is preliminary data.</text>
</comment>
<organism evidence="2 3">
    <name type="scientific">Punica granatum</name>
    <name type="common">Pomegranate</name>
    <dbReference type="NCBI Taxonomy" id="22663"/>
    <lineage>
        <taxon>Eukaryota</taxon>
        <taxon>Viridiplantae</taxon>
        <taxon>Streptophyta</taxon>
        <taxon>Embryophyta</taxon>
        <taxon>Tracheophyta</taxon>
        <taxon>Spermatophyta</taxon>
        <taxon>Magnoliopsida</taxon>
        <taxon>eudicotyledons</taxon>
        <taxon>Gunneridae</taxon>
        <taxon>Pentapetalae</taxon>
        <taxon>rosids</taxon>
        <taxon>malvids</taxon>
        <taxon>Myrtales</taxon>
        <taxon>Lythraceae</taxon>
        <taxon>Punica</taxon>
    </lineage>
</organism>
<dbReference type="EMBL" id="MTKT01005609">
    <property type="protein sequence ID" value="OWM65564.1"/>
    <property type="molecule type" value="Genomic_DNA"/>
</dbReference>
<gene>
    <name evidence="2" type="ORF">CDL15_Pgr023834</name>
</gene>
<dbReference type="Proteomes" id="UP000197138">
    <property type="component" value="Unassembled WGS sequence"/>
</dbReference>
<feature type="region of interest" description="Disordered" evidence="1">
    <location>
        <begin position="1"/>
        <end position="40"/>
    </location>
</feature>
<name>A0A218VYD6_PUNGR</name>
<evidence type="ECO:0000313" key="3">
    <source>
        <dbReference type="Proteomes" id="UP000197138"/>
    </source>
</evidence>
<accession>A0A218VYD6</accession>
<evidence type="ECO:0000313" key="2">
    <source>
        <dbReference type="EMBL" id="OWM65564.1"/>
    </source>
</evidence>
<reference evidence="3" key="1">
    <citation type="journal article" date="2017" name="Plant J.">
        <title>The pomegranate (Punica granatum L.) genome and the genomics of punicalagin biosynthesis.</title>
        <authorList>
            <person name="Qin G."/>
            <person name="Xu C."/>
            <person name="Ming R."/>
            <person name="Tang H."/>
            <person name="Guyot R."/>
            <person name="Kramer E.M."/>
            <person name="Hu Y."/>
            <person name="Yi X."/>
            <person name="Qi Y."/>
            <person name="Xu X."/>
            <person name="Gao Z."/>
            <person name="Pan H."/>
            <person name="Jian J."/>
            <person name="Tian Y."/>
            <person name="Yue Z."/>
            <person name="Xu Y."/>
        </authorList>
    </citation>
    <scope>NUCLEOTIDE SEQUENCE [LARGE SCALE GENOMIC DNA]</scope>
    <source>
        <strain evidence="3">cv. Dabenzi</strain>
    </source>
</reference>
<feature type="region of interest" description="Disordered" evidence="1">
    <location>
        <begin position="84"/>
        <end position="106"/>
    </location>
</feature>
<protein>
    <submittedName>
        <fullName evidence="2">Uncharacterized protein</fullName>
    </submittedName>
</protein>
<proteinExistence type="predicted"/>
<evidence type="ECO:0000256" key="1">
    <source>
        <dbReference type="SAM" id="MobiDB-lite"/>
    </source>
</evidence>
<feature type="compositionally biased region" description="Pro residues" evidence="1">
    <location>
        <begin position="93"/>
        <end position="106"/>
    </location>
</feature>